<evidence type="ECO:0000313" key="2">
    <source>
        <dbReference type="Proteomes" id="UP001479436"/>
    </source>
</evidence>
<sequence>MRTYLDQPLTFLRLTPVESLESWTSPEVAPDNDVSFEPVNNLIFLRLTPEDENCAETMV</sequence>
<name>A0ABR2VMD0_9FUNG</name>
<dbReference type="EMBL" id="JASJQH010009223">
    <property type="protein sequence ID" value="KAK9680509.1"/>
    <property type="molecule type" value="Genomic_DNA"/>
</dbReference>
<accession>A0ABR2VMD0</accession>
<organism evidence="1 2">
    <name type="scientific">Basidiobolus ranarum</name>
    <dbReference type="NCBI Taxonomy" id="34480"/>
    <lineage>
        <taxon>Eukaryota</taxon>
        <taxon>Fungi</taxon>
        <taxon>Fungi incertae sedis</taxon>
        <taxon>Zoopagomycota</taxon>
        <taxon>Entomophthoromycotina</taxon>
        <taxon>Basidiobolomycetes</taxon>
        <taxon>Basidiobolales</taxon>
        <taxon>Basidiobolaceae</taxon>
        <taxon>Basidiobolus</taxon>
    </lineage>
</organism>
<gene>
    <name evidence="1" type="ORF">K7432_015918</name>
</gene>
<keyword evidence="2" id="KW-1185">Reference proteome</keyword>
<protein>
    <submittedName>
        <fullName evidence="1">Uncharacterized protein</fullName>
    </submittedName>
</protein>
<evidence type="ECO:0000313" key="1">
    <source>
        <dbReference type="EMBL" id="KAK9680509.1"/>
    </source>
</evidence>
<comment type="caution">
    <text evidence="1">The sequence shown here is derived from an EMBL/GenBank/DDBJ whole genome shotgun (WGS) entry which is preliminary data.</text>
</comment>
<dbReference type="Proteomes" id="UP001479436">
    <property type="component" value="Unassembled WGS sequence"/>
</dbReference>
<proteinExistence type="predicted"/>
<reference evidence="1 2" key="1">
    <citation type="submission" date="2023-04" db="EMBL/GenBank/DDBJ databases">
        <title>Genome of Basidiobolus ranarum AG-B5.</title>
        <authorList>
            <person name="Stajich J.E."/>
            <person name="Carter-House D."/>
            <person name="Gryganskyi A."/>
        </authorList>
    </citation>
    <scope>NUCLEOTIDE SEQUENCE [LARGE SCALE GENOMIC DNA]</scope>
    <source>
        <strain evidence="1 2">AG-B5</strain>
    </source>
</reference>